<dbReference type="EMBL" id="OIVN01000442">
    <property type="protein sequence ID" value="SPC80284.1"/>
    <property type="molecule type" value="Genomic_DNA"/>
</dbReference>
<evidence type="ECO:0000313" key="4">
    <source>
        <dbReference type="EMBL" id="SPC80284.1"/>
    </source>
</evidence>
<proteinExistence type="predicted"/>
<sequence>MIYMSKDGAWWLGLCVEENVAREGEKVFVRTLREHDKTFVSRRYSNKYGRYIEVPTQKLHLLTGGEKTSGKGVVLAGSSKSYKEVVMDRKHEREVRLEPEKPVTKSVQSDGLLKTLVEEHLITTVSGYGGSGETVDQNKKWINIPPQISANIKPRQLLRFFPDVSHVNNSREHVKLGKPMDVGPTGECLGFESRPNYEARHSSENEEFGFGSPSQRTNGLGEEFSRASRHRCSRTQEHGAGTQEHGIVMGRCRRGLPVVALERAGIAAWLLGLAGGVVTGVGARIEIGRVMGLVGEVVCGGWNIGVGLGFDDGGCRGGVTRIGVEGQCLERGGSLLQSSQREDAWAIVDQSDEEILEVTLLCMVSGLLEEGWEFQASEGAFGGMLLMWDKRVVEQLDVAKGVFTLSCKFKCVEAELEWMYSGIYGPNRDSDRRLLWEELTGGGISSAMWEFSDFISDQGRLDLPLVGGRFTWSSNQENPSMSRLDRFLVSPEWDTQFSTTVQSLLPQTLSDHSPILLDCGHNWGSPSHILSQKLMALKADLKQWNKEVFGDVGGTLTLDPKEVEEGIVQYYRQLYCETIPWRPTLIGLSFQTLVSKEANSLVLPFGEDEVLEAVRCMSGDKAPGPNGFTMAFYQACWGVVKTDVIRVMHHFHQYGTFARSLNATFVVLIPKKAGATEIGYLKCTLLCFEAVFGLRVNLGKSKMVPIGNVPIIQELAAMLDCRISALPMNYLGLPLGARYKSKALWDSVLEKMGRKLAGWKKIYLSKGARLTLIKSTVSSLPVYFLSLFPIPASVNCRIEKLQRVSSFGVVTFSRAFPLFFHIAQSREAQDADYLCWQNGVPHWDVRFTRLLHHWEVKPFQDMLGLLYPVKVHQSKEDRVRAPPRVAFFVWTAAHGKILIMDNLHKRHICIVDWCCMCKHSGESSNHLLLHCEIAQSLWSMVFCLIGVVWVMPGSVVEVMASWMRSFRKSSHADVWGAVPLCVMWVLWRERNLRVFKGRERTVLDLLHCSSSYSPSYFKEFLDSCTLL</sequence>
<reference evidence="4" key="1">
    <citation type="submission" date="2018-02" db="EMBL/GenBank/DDBJ databases">
        <authorList>
            <person name="Cohen D.B."/>
            <person name="Kent A.D."/>
        </authorList>
    </citation>
    <scope>NUCLEOTIDE SEQUENCE</scope>
</reference>
<dbReference type="InterPro" id="IPR036691">
    <property type="entry name" value="Endo/exonu/phosph_ase_sf"/>
</dbReference>
<organism evidence="4">
    <name type="scientific">Fagus sylvatica</name>
    <name type="common">Beechnut</name>
    <dbReference type="NCBI Taxonomy" id="28930"/>
    <lineage>
        <taxon>Eukaryota</taxon>
        <taxon>Viridiplantae</taxon>
        <taxon>Streptophyta</taxon>
        <taxon>Embryophyta</taxon>
        <taxon>Tracheophyta</taxon>
        <taxon>Spermatophyta</taxon>
        <taxon>Magnoliopsida</taxon>
        <taxon>eudicotyledons</taxon>
        <taxon>Gunneridae</taxon>
        <taxon>Pentapetalae</taxon>
        <taxon>rosids</taxon>
        <taxon>fabids</taxon>
        <taxon>Fagales</taxon>
        <taxon>Fagaceae</taxon>
        <taxon>Fagus</taxon>
    </lineage>
</organism>
<feature type="transmembrane region" description="Helical" evidence="2">
    <location>
        <begin position="937"/>
        <end position="960"/>
    </location>
</feature>
<dbReference type="PANTHER" id="PTHR33116">
    <property type="entry name" value="REVERSE TRANSCRIPTASE ZINC-BINDING DOMAIN-CONTAINING PROTEIN-RELATED-RELATED"/>
    <property type="match status" value="1"/>
</dbReference>
<keyword evidence="2" id="KW-0812">Transmembrane</keyword>
<gene>
    <name evidence="4" type="ORF">FSB_LOCUS8166</name>
</gene>
<dbReference type="InterPro" id="IPR026960">
    <property type="entry name" value="RVT-Znf"/>
</dbReference>
<feature type="region of interest" description="Disordered" evidence="1">
    <location>
        <begin position="202"/>
        <end position="242"/>
    </location>
</feature>
<evidence type="ECO:0000256" key="2">
    <source>
        <dbReference type="SAM" id="Phobius"/>
    </source>
</evidence>
<dbReference type="Gene3D" id="3.60.10.10">
    <property type="entry name" value="Endonuclease/exonuclease/phosphatase"/>
    <property type="match status" value="1"/>
</dbReference>
<keyword evidence="2" id="KW-0472">Membrane</keyword>
<evidence type="ECO:0000256" key="1">
    <source>
        <dbReference type="SAM" id="MobiDB-lite"/>
    </source>
</evidence>
<dbReference type="PANTHER" id="PTHR33116:SF78">
    <property type="entry name" value="OS12G0587133 PROTEIN"/>
    <property type="match status" value="1"/>
</dbReference>
<keyword evidence="2" id="KW-1133">Transmembrane helix</keyword>
<feature type="domain" description="Reverse transcriptase zinc-binding" evidence="3">
    <location>
        <begin position="880"/>
        <end position="938"/>
    </location>
</feature>
<dbReference type="Pfam" id="PF13966">
    <property type="entry name" value="zf-RVT"/>
    <property type="match status" value="1"/>
</dbReference>
<accession>A0A2N9F0F7</accession>
<evidence type="ECO:0000259" key="3">
    <source>
        <dbReference type="Pfam" id="PF13966"/>
    </source>
</evidence>
<protein>
    <recommendedName>
        <fullName evidence="3">Reverse transcriptase zinc-binding domain-containing protein</fullName>
    </recommendedName>
</protein>
<name>A0A2N9F0F7_FAGSY</name>
<dbReference type="AlphaFoldDB" id="A0A2N9F0F7"/>
<dbReference type="SUPFAM" id="SSF56219">
    <property type="entry name" value="DNase I-like"/>
    <property type="match status" value="1"/>
</dbReference>